<organism evidence="2 3">
    <name type="scientific">Endozoicomonas euniceicola</name>
    <dbReference type="NCBI Taxonomy" id="1234143"/>
    <lineage>
        <taxon>Bacteria</taxon>
        <taxon>Pseudomonadati</taxon>
        <taxon>Pseudomonadota</taxon>
        <taxon>Gammaproteobacteria</taxon>
        <taxon>Oceanospirillales</taxon>
        <taxon>Endozoicomonadaceae</taxon>
        <taxon>Endozoicomonas</taxon>
    </lineage>
</organism>
<reference evidence="2" key="1">
    <citation type="submission" date="2022-10" db="EMBL/GenBank/DDBJ databases">
        <title>Completed Genome Sequence of two octocoral isolated bacterium, Endozoicomonas euniceicola EF212T and Endozoicomonas gorgoniicola PS125T.</title>
        <authorList>
            <person name="Chiou Y.-J."/>
            <person name="Chen Y.-H."/>
        </authorList>
    </citation>
    <scope>NUCLEOTIDE SEQUENCE</scope>
    <source>
        <strain evidence="2">EF212</strain>
    </source>
</reference>
<dbReference type="RefSeq" id="WP_262598292.1">
    <property type="nucleotide sequence ID" value="NZ_CP103300.1"/>
</dbReference>
<gene>
    <name evidence="2" type="ORF">NX720_24890</name>
</gene>
<name>A0ABY6GTB1_9GAMM</name>
<feature type="chain" id="PRO_5047233889" evidence="1">
    <location>
        <begin position="23"/>
        <end position="115"/>
    </location>
</feature>
<keyword evidence="1" id="KW-0732">Signal</keyword>
<protein>
    <submittedName>
        <fullName evidence="2">Uncharacterized protein</fullName>
    </submittedName>
</protein>
<dbReference type="Proteomes" id="UP001163255">
    <property type="component" value="Chromosome"/>
</dbReference>
<feature type="signal peptide" evidence="1">
    <location>
        <begin position="1"/>
        <end position="22"/>
    </location>
</feature>
<proteinExistence type="predicted"/>
<evidence type="ECO:0000256" key="1">
    <source>
        <dbReference type="SAM" id="SignalP"/>
    </source>
</evidence>
<evidence type="ECO:0000313" key="2">
    <source>
        <dbReference type="EMBL" id="UYM16008.1"/>
    </source>
</evidence>
<evidence type="ECO:0000313" key="3">
    <source>
        <dbReference type="Proteomes" id="UP001163255"/>
    </source>
</evidence>
<keyword evidence="3" id="KW-1185">Reference proteome</keyword>
<sequence>MNLKHKFKILFVVLVLSSHAHSYQFLYAHYGYSEFYKPEIVARYPFVHALALHLHQAGDNFVCGVLNLFREVQYYPVVMQSLINLELDLQSEWINQSLINDLKERLYPHKWWEGK</sequence>
<accession>A0ABY6GTB1</accession>
<dbReference type="EMBL" id="CP103300">
    <property type="protein sequence ID" value="UYM16008.1"/>
    <property type="molecule type" value="Genomic_DNA"/>
</dbReference>